<protein>
    <recommendedName>
        <fullName evidence="3">Fasciclin domain-containing protein</fullName>
    </recommendedName>
</protein>
<dbReference type="Gene3D" id="2.30.180.10">
    <property type="entry name" value="FAS1 domain"/>
    <property type="match status" value="1"/>
</dbReference>
<sequence>MKKINIKTKGFLLAIGMVTMLSGCYKLQTDYNRTPHTVDPHINRTAWQYIVDRSVANNTDTIFRVMYNAIIYSGMDSNEYKVPNRTFILMNNNSAKAVWTNVKTATNVAGKRWEDYPKDAVKKYLQYLIVQGVYDHYTLPAQSNVEVKTTAPAGSFTTAPTGFAIPNFVTNPNSIMQMQVLNSSPSNTSDYPIQLNTVLNVQTSSILATNGSVHVINGFLTTNTQ</sequence>
<proteinExistence type="predicted"/>
<dbReference type="PROSITE" id="PS51257">
    <property type="entry name" value="PROKAR_LIPOPROTEIN"/>
    <property type="match status" value="1"/>
</dbReference>
<reference evidence="1 2" key="1">
    <citation type="submission" date="2017-02" db="EMBL/GenBank/DDBJ databases">
        <authorList>
            <person name="Peterson S.W."/>
        </authorList>
    </citation>
    <scope>NUCLEOTIDE SEQUENCE [LARGE SCALE GENOMIC DNA]</scope>
    <source>
        <strain evidence="1 2">DSM 22335</strain>
    </source>
</reference>
<dbReference type="RefSeq" id="WP_078830114.1">
    <property type="nucleotide sequence ID" value="NZ_FUWH01000002.1"/>
</dbReference>
<name>A0A1T4KVC8_9BACT</name>
<dbReference type="OrthoDB" id="1032410at2"/>
<organism evidence="1 2">
    <name type="scientific">Sediminibacterium ginsengisoli</name>
    <dbReference type="NCBI Taxonomy" id="413434"/>
    <lineage>
        <taxon>Bacteria</taxon>
        <taxon>Pseudomonadati</taxon>
        <taxon>Bacteroidota</taxon>
        <taxon>Chitinophagia</taxon>
        <taxon>Chitinophagales</taxon>
        <taxon>Chitinophagaceae</taxon>
        <taxon>Sediminibacterium</taxon>
    </lineage>
</organism>
<dbReference type="STRING" id="413434.SAMN04488132_102141"/>
<evidence type="ECO:0000313" key="1">
    <source>
        <dbReference type="EMBL" id="SJZ46356.1"/>
    </source>
</evidence>
<gene>
    <name evidence="1" type="ORF">SAMN04488132_102141</name>
</gene>
<dbReference type="EMBL" id="FUWH01000002">
    <property type="protein sequence ID" value="SJZ46356.1"/>
    <property type="molecule type" value="Genomic_DNA"/>
</dbReference>
<evidence type="ECO:0000313" key="2">
    <source>
        <dbReference type="Proteomes" id="UP000190888"/>
    </source>
</evidence>
<keyword evidence="2" id="KW-1185">Reference proteome</keyword>
<dbReference type="Proteomes" id="UP000190888">
    <property type="component" value="Unassembled WGS sequence"/>
</dbReference>
<dbReference type="InterPro" id="IPR036378">
    <property type="entry name" value="FAS1_dom_sf"/>
</dbReference>
<dbReference type="AlphaFoldDB" id="A0A1T4KVC8"/>
<evidence type="ECO:0008006" key="3">
    <source>
        <dbReference type="Google" id="ProtNLM"/>
    </source>
</evidence>
<accession>A0A1T4KVC8</accession>